<dbReference type="Proteomes" id="UP000887574">
    <property type="component" value="Unplaced"/>
</dbReference>
<proteinExistence type="predicted"/>
<reference evidence="2" key="1">
    <citation type="submission" date="2022-11" db="UniProtKB">
        <authorList>
            <consortium name="WormBaseParasite"/>
        </authorList>
    </citation>
    <scope>IDENTIFICATION</scope>
</reference>
<accession>A0A915DX78</accession>
<sequence length="115" mass="13501">MELTLDDTSRSRRTDGIDYEKVVKFNGSEAEDDLEAWKKSQGSLWMKQKWEPKGRKRLEKHSIENFVCAYSTRKLYSCSAVLRIRRPSTTLEVIVEKAKTIQITKPLLNNRCRHQ</sequence>
<keyword evidence="1" id="KW-1185">Reference proteome</keyword>
<dbReference type="WBParaSite" id="jg24426">
    <property type="protein sequence ID" value="jg24426"/>
    <property type="gene ID" value="jg24426"/>
</dbReference>
<protein>
    <submittedName>
        <fullName evidence="2">Uncharacterized protein</fullName>
    </submittedName>
</protein>
<evidence type="ECO:0000313" key="1">
    <source>
        <dbReference type="Proteomes" id="UP000887574"/>
    </source>
</evidence>
<dbReference type="AlphaFoldDB" id="A0A915DX78"/>
<evidence type="ECO:0000313" key="2">
    <source>
        <dbReference type="WBParaSite" id="jg24426"/>
    </source>
</evidence>
<name>A0A915DX78_9BILA</name>
<organism evidence="1 2">
    <name type="scientific">Ditylenchus dipsaci</name>
    <dbReference type="NCBI Taxonomy" id="166011"/>
    <lineage>
        <taxon>Eukaryota</taxon>
        <taxon>Metazoa</taxon>
        <taxon>Ecdysozoa</taxon>
        <taxon>Nematoda</taxon>
        <taxon>Chromadorea</taxon>
        <taxon>Rhabditida</taxon>
        <taxon>Tylenchina</taxon>
        <taxon>Tylenchomorpha</taxon>
        <taxon>Sphaerularioidea</taxon>
        <taxon>Anguinidae</taxon>
        <taxon>Anguininae</taxon>
        <taxon>Ditylenchus</taxon>
    </lineage>
</organism>